<feature type="disulfide bond" description="Redox-active" evidence="3">
    <location>
        <begin position="69"/>
        <end position="73"/>
    </location>
</feature>
<evidence type="ECO:0000313" key="6">
    <source>
        <dbReference type="Proteomes" id="UP000461409"/>
    </source>
</evidence>
<dbReference type="RefSeq" id="WP_160486249.1">
    <property type="nucleotide sequence ID" value="NZ_WUBR01000002.1"/>
</dbReference>
<evidence type="ECO:0000256" key="2">
    <source>
        <dbReference type="PIRSR" id="PIRSR603782-1"/>
    </source>
</evidence>
<dbReference type="Proteomes" id="UP000461409">
    <property type="component" value="Unassembled WGS sequence"/>
</dbReference>
<dbReference type="Gene3D" id="3.40.30.10">
    <property type="entry name" value="Glutaredoxin"/>
    <property type="match status" value="1"/>
</dbReference>
<keyword evidence="4" id="KW-0732">Signal</keyword>
<dbReference type="GO" id="GO:0046872">
    <property type="term" value="F:metal ion binding"/>
    <property type="evidence" value="ECO:0007669"/>
    <property type="project" value="UniProtKB-KW"/>
</dbReference>
<name>A0A844XDW8_9SPHN</name>
<feature type="chain" id="PRO_5032959103" description="SCO family protein" evidence="4">
    <location>
        <begin position="22"/>
        <end position="189"/>
    </location>
</feature>
<dbReference type="InterPro" id="IPR003782">
    <property type="entry name" value="SCO1/SenC"/>
</dbReference>
<accession>A0A844XDW8</accession>
<evidence type="ECO:0000256" key="1">
    <source>
        <dbReference type="ARBA" id="ARBA00010996"/>
    </source>
</evidence>
<evidence type="ECO:0000313" key="5">
    <source>
        <dbReference type="EMBL" id="MWV28677.1"/>
    </source>
</evidence>
<evidence type="ECO:0008006" key="7">
    <source>
        <dbReference type="Google" id="ProtNLM"/>
    </source>
</evidence>
<dbReference type="InterPro" id="IPR036249">
    <property type="entry name" value="Thioredoxin-like_sf"/>
</dbReference>
<keyword evidence="2" id="KW-0186">Copper</keyword>
<feature type="signal peptide" evidence="4">
    <location>
        <begin position="1"/>
        <end position="21"/>
    </location>
</feature>
<dbReference type="Pfam" id="PF02630">
    <property type="entry name" value="SCO1-SenC"/>
    <property type="match status" value="1"/>
</dbReference>
<dbReference type="EMBL" id="WUBR01000002">
    <property type="protein sequence ID" value="MWV28677.1"/>
    <property type="molecule type" value="Genomic_DNA"/>
</dbReference>
<keyword evidence="3" id="KW-1015">Disulfide bond</keyword>
<feature type="binding site" evidence="2">
    <location>
        <position position="69"/>
    </location>
    <ligand>
        <name>Cu cation</name>
        <dbReference type="ChEBI" id="CHEBI:23378"/>
    </ligand>
</feature>
<evidence type="ECO:0000256" key="4">
    <source>
        <dbReference type="SAM" id="SignalP"/>
    </source>
</evidence>
<reference evidence="5 6" key="1">
    <citation type="submission" date="2019-12" db="EMBL/GenBank/DDBJ databases">
        <authorList>
            <person name="Lee S.D."/>
        </authorList>
    </citation>
    <scope>NUCLEOTIDE SEQUENCE [LARGE SCALE GENOMIC DNA]</scope>
    <source>
        <strain evidence="5 6">GH3-10</strain>
    </source>
</reference>
<keyword evidence="2" id="KW-0479">Metal-binding</keyword>
<keyword evidence="6" id="KW-1185">Reference proteome</keyword>
<evidence type="ECO:0000256" key="3">
    <source>
        <dbReference type="PIRSR" id="PIRSR603782-2"/>
    </source>
</evidence>
<gene>
    <name evidence="5" type="ORF">GRF63_12245</name>
</gene>
<organism evidence="5 6">
    <name type="scientific">Aurantiacibacter rhizosphaerae</name>
    <dbReference type="NCBI Taxonomy" id="2691582"/>
    <lineage>
        <taxon>Bacteria</taxon>
        <taxon>Pseudomonadati</taxon>
        <taxon>Pseudomonadota</taxon>
        <taxon>Alphaproteobacteria</taxon>
        <taxon>Sphingomonadales</taxon>
        <taxon>Erythrobacteraceae</taxon>
        <taxon>Aurantiacibacter</taxon>
    </lineage>
</organism>
<feature type="binding site" evidence="2">
    <location>
        <position position="73"/>
    </location>
    <ligand>
        <name>Cu cation</name>
        <dbReference type="ChEBI" id="CHEBI:23378"/>
    </ligand>
</feature>
<comment type="similarity">
    <text evidence="1">Belongs to the SCO1/2 family.</text>
</comment>
<protein>
    <recommendedName>
        <fullName evidence="7">SCO family protein</fullName>
    </recommendedName>
</protein>
<comment type="caution">
    <text evidence="5">The sequence shown here is derived from an EMBL/GenBank/DDBJ whole genome shotgun (WGS) entry which is preliminary data.</text>
</comment>
<proteinExistence type="inferred from homology"/>
<dbReference type="AlphaFoldDB" id="A0A844XDW8"/>
<sequence>MTKIGQTLRASCLALSLSALALPQTGTAQGQRYGLSNAEVVDQSGQTRLFNRDVLGDRVVIVSFTWLGCQTVCPITDRIMQATQAEMEGREQSYRLVTLTLSPLSDTPAKMAKRAQTFGAEGEWFWLSGDFREMRSVLAGLNALEANLSEHPPAFLVIDGKRNVVARMEGAPRPAQLIAKADAMLAARE</sequence>
<reference evidence="5 6" key="2">
    <citation type="submission" date="2020-02" db="EMBL/GenBank/DDBJ databases">
        <title>Erythrobacter dongmakensis sp. nov., isolated from a tidal mudflat.</title>
        <authorList>
            <person name="Kim I.S."/>
        </authorList>
    </citation>
    <scope>NUCLEOTIDE SEQUENCE [LARGE SCALE GENOMIC DNA]</scope>
    <source>
        <strain evidence="5 6">GH3-10</strain>
    </source>
</reference>
<dbReference type="SUPFAM" id="SSF52833">
    <property type="entry name" value="Thioredoxin-like"/>
    <property type="match status" value="1"/>
</dbReference>